<dbReference type="KEGG" id="gps:C427_0886"/>
<sequence length="67" mass="7573">MDKKIGLLLHKLNIQYPNPSKLSTEVIEEKSKGNISNACSLIMKEHGCSYDEAYYALSIWPAEESLE</sequence>
<name>K6ZSW9_9ALTE</name>
<keyword evidence="2" id="KW-1185">Reference proteome</keyword>
<evidence type="ECO:0000313" key="1">
    <source>
        <dbReference type="EMBL" id="AGH42995.1"/>
    </source>
</evidence>
<protein>
    <submittedName>
        <fullName evidence="1">Uncharacterized protein</fullName>
    </submittedName>
</protein>
<organism evidence="1 2">
    <name type="scientific">Paraglaciecola psychrophila 170</name>
    <dbReference type="NCBI Taxonomy" id="1129794"/>
    <lineage>
        <taxon>Bacteria</taxon>
        <taxon>Pseudomonadati</taxon>
        <taxon>Pseudomonadota</taxon>
        <taxon>Gammaproteobacteria</taxon>
        <taxon>Alteromonadales</taxon>
        <taxon>Alteromonadaceae</taxon>
        <taxon>Paraglaciecola</taxon>
    </lineage>
</organism>
<dbReference type="PATRIC" id="fig|1129794.4.peg.873"/>
<dbReference type="Proteomes" id="UP000011864">
    <property type="component" value="Chromosome"/>
</dbReference>
<dbReference type="HOGENOM" id="CLU_2808539_0_0_6"/>
<dbReference type="AlphaFoldDB" id="K6ZSW9"/>
<dbReference type="EMBL" id="CP003837">
    <property type="protein sequence ID" value="AGH42995.1"/>
    <property type="molecule type" value="Genomic_DNA"/>
</dbReference>
<proteinExistence type="predicted"/>
<accession>K6ZSW9</accession>
<evidence type="ECO:0000313" key="2">
    <source>
        <dbReference type="Proteomes" id="UP000011864"/>
    </source>
</evidence>
<reference evidence="1 2" key="1">
    <citation type="journal article" date="2013" name="Genome Announc.">
        <title>Complete Genome Sequence of Glaciecola psychrophila Strain 170T.</title>
        <authorList>
            <person name="Yin J."/>
            <person name="Chen J."/>
            <person name="Liu G."/>
            <person name="Yu Y."/>
            <person name="Song L."/>
            <person name="Wang X."/>
            <person name="Qu X."/>
        </authorList>
    </citation>
    <scope>NUCLEOTIDE SEQUENCE [LARGE SCALE GENOMIC DNA]</scope>
    <source>
        <strain evidence="1 2">170</strain>
    </source>
</reference>
<dbReference type="RefSeq" id="WP_007640713.1">
    <property type="nucleotide sequence ID" value="NC_020514.1"/>
</dbReference>
<gene>
    <name evidence="1" type="ORF">C427_0886</name>
</gene>